<dbReference type="Proteomes" id="UP000628442">
    <property type="component" value="Unassembled WGS sequence"/>
</dbReference>
<sequence length="325" mass="35493">MPRAAGDGAALSKQILTEAATWLMELHEGPLDSRQREQLAQWRRRSDEHERAWQKATALLGKFNELPPAAATTLKTVARPQRRTAITTLVALLVAGPAGWLAYRHAPWPLAGNARTASTGTGERRTLALDDGSRLTLNTDSAVDIGFDRARRVIHLRRGEILIDTARDIARPPRPFVVEVREGAIRALGTRFTVRQFDGRSHVAVFAGAVAVNPSDTGSAEAIIPAGRQAAFSRSRVDTPIAADEAATAWRQGMLIVDRMPMSRFVAELDRYRPGTLLCDPAVAGLSVSGAFPLADIDSTLSLLEQTHPVRMRYITRFWARVGPA</sequence>
<dbReference type="OrthoDB" id="1100567at2"/>
<dbReference type="PANTHER" id="PTHR30273:SF2">
    <property type="entry name" value="PROTEIN FECR"/>
    <property type="match status" value="1"/>
</dbReference>
<feature type="domain" description="FecR N-terminal" evidence="2">
    <location>
        <begin position="18"/>
        <end position="59"/>
    </location>
</feature>
<dbReference type="Proteomes" id="UP000292307">
    <property type="component" value="Chromosome"/>
</dbReference>
<gene>
    <name evidence="4" type="ORF">EYF70_07895</name>
    <name evidence="3" type="ORF">GCM10007387_10710</name>
</gene>
<dbReference type="GO" id="GO:0016989">
    <property type="term" value="F:sigma factor antagonist activity"/>
    <property type="evidence" value="ECO:0007669"/>
    <property type="project" value="TreeGrafter"/>
</dbReference>
<evidence type="ECO:0000259" key="2">
    <source>
        <dbReference type="Pfam" id="PF16220"/>
    </source>
</evidence>
<dbReference type="Pfam" id="PF16220">
    <property type="entry name" value="DUF4880"/>
    <property type="match status" value="1"/>
</dbReference>
<proteinExistence type="predicted"/>
<evidence type="ECO:0000313" key="5">
    <source>
        <dbReference type="Proteomes" id="UP000292307"/>
    </source>
</evidence>
<dbReference type="EMBL" id="CP036401">
    <property type="protein sequence ID" value="QBI00780.1"/>
    <property type="molecule type" value="Genomic_DNA"/>
</dbReference>
<reference evidence="3" key="3">
    <citation type="submission" date="2022-12" db="EMBL/GenBank/DDBJ databases">
        <authorList>
            <person name="Sun Q."/>
            <person name="Kim S."/>
        </authorList>
    </citation>
    <scope>NUCLEOTIDE SEQUENCE</scope>
    <source>
        <strain evidence="3">KCTC 12343</strain>
    </source>
</reference>
<dbReference type="PIRSF" id="PIRSF018266">
    <property type="entry name" value="FecR"/>
    <property type="match status" value="1"/>
</dbReference>
<dbReference type="InterPro" id="IPR012373">
    <property type="entry name" value="Ferrdict_sens_TM"/>
</dbReference>
<dbReference type="RefSeq" id="WP_131144909.1">
    <property type="nucleotide sequence ID" value="NZ_BMWV01000002.1"/>
</dbReference>
<dbReference type="InterPro" id="IPR006860">
    <property type="entry name" value="FecR"/>
</dbReference>
<dbReference type="Gene3D" id="2.60.120.1440">
    <property type="match status" value="1"/>
</dbReference>
<dbReference type="Pfam" id="PF04773">
    <property type="entry name" value="FecR"/>
    <property type="match status" value="1"/>
</dbReference>
<dbReference type="EMBL" id="BMWV01000002">
    <property type="protein sequence ID" value="GGY30799.1"/>
    <property type="molecule type" value="Genomic_DNA"/>
</dbReference>
<reference evidence="4 5" key="2">
    <citation type="submission" date="2019-02" db="EMBL/GenBank/DDBJ databases">
        <title>Draft Genome Sequences of Six Type Strains of the Genus Massilia.</title>
        <authorList>
            <person name="Miess H."/>
            <person name="Frediansyhah A."/>
            <person name="Gross H."/>
        </authorList>
    </citation>
    <scope>NUCLEOTIDE SEQUENCE [LARGE SCALE GENOMIC DNA]</scope>
    <source>
        <strain evidence="4 5">DSM 17472</strain>
    </source>
</reference>
<feature type="domain" description="FecR protein" evidence="1">
    <location>
        <begin position="116"/>
        <end position="210"/>
    </location>
</feature>
<dbReference type="AlphaFoldDB" id="A0A411WVK0"/>
<protein>
    <submittedName>
        <fullName evidence="4">DUF4880 domain-containing protein</fullName>
    </submittedName>
    <submittedName>
        <fullName evidence="3">Sensor</fullName>
    </submittedName>
</protein>
<evidence type="ECO:0000259" key="1">
    <source>
        <dbReference type="Pfam" id="PF04773"/>
    </source>
</evidence>
<reference evidence="3" key="1">
    <citation type="journal article" date="2014" name="Int. J. Syst. Evol. Microbiol.">
        <title>Complete genome sequence of Corynebacterium casei LMG S-19264T (=DSM 44701T), isolated from a smear-ripened cheese.</title>
        <authorList>
            <consortium name="US DOE Joint Genome Institute (JGI-PGF)"/>
            <person name="Walter F."/>
            <person name="Albersmeier A."/>
            <person name="Kalinowski J."/>
            <person name="Ruckert C."/>
        </authorList>
    </citation>
    <scope>NUCLEOTIDE SEQUENCE</scope>
    <source>
        <strain evidence="3">KCTC 12343</strain>
    </source>
</reference>
<evidence type="ECO:0000313" key="3">
    <source>
        <dbReference type="EMBL" id="GGY30799.1"/>
    </source>
</evidence>
<accession>A0A411WVK0</accession>
<name>A0A411WVK0_9BURK</name>
<organism evidence="3 6">
    <name type="scientific">Pseudoduganella albidiflava</name>
    <dbReference type="NCBI Taxonomy" id="321983"/>
    <lineage>
        <taxon>Bacteria</taxon>
        <taxon>Pseudomonadati</taxon>
        <taxon>Pseudomonadota</taxon>
        <taxon>Betaproteobacteria</taxon>
        <taxon>Burkholderiales</taxon>
        <taxon>Oxalobacteraceae</taxon>
        <taxon>Telluria group</taxon>
        <taxon>Pseudoduganella</taxon>
    </lineage>
</organism>
<evidence type="ECO:0000313" key="6">
    <source>
        <dbReference type="Proteomes" id="UP000628442"/>
    </source>
</evidence>
<dbReference type="PANTHER" id="PTHR30273">
    <property type="entry name" value="PERIPLASMIC SIGNAL SENSOR AND SIGMA FACTOR ACTIVATOR FECR-RELATED"/>
    <property type="match status" value="1"/>
</dbReference>
<keyword evidence="5" id="KW-1185">Reference proteome</keyword>
<dbReference type="InterPro" id="IPR032623">
    <property type="entry name" value="FecR_N"/>
</dbReference>
<evidence type="ECO:0000313" key="4">
    <source>
        <dbReference type="EMBL" id="QBI00780.1"/>
    </source>
</evidence>